<name>A0A381PKW4_9ZZZZ</name>
<sequence length="134" mass="15169">MKKHIIFAGFFFLTSPMVFCNQKYFNQVQKAAKAYRVEVSADKMKIVPDEKGKDSFYITLASNRNNFEMVMLVGYIAAGQAMKTGYAPETFFVSVDVPLGEGFRLVTSATKEDLQQLLLGKINTAQFVRKVKYL</sequence>
<dbReference type="EMBL" id="UINC01001018">
    <property type="protein sequence ID" value="SUZ67686.1"/>
    <property type="molecule type" value="Genomic_DNA"/>
</dbReference>
<organism evidence="1">
    <name type="scientific">marine metagenome</name>
    <dbReference type="NCBI Taxonomy" id="408172"/>
    <lineage>
        <taxon>unclassified sequences</taxon>
        <taxon>metagenomes</taxon>
        <taxon>ecological metagenomes</taxon>
    </lineage>
</organism>
<gene>
    <name evidence="1" type="ORF">METZ01_LOCUS20540</name>
</gene>
<proteinExistence type="predicted"/>
<accession>A0A381PKW4</accession>
<reference evidence="1" key="1">
    <citation type="submission" date="2018-05" db="EMBL/GenBank/DDBJ databases">
        <authorList>
            <person name="Lanie J.A."/>
            <person name="Ng W.-L."/>
            <person name="Kazmierczak K.M."/>
            <person name="Andrzejewski T.M."/>
            <person name="Davidsen T.M."/>
            <person name="Wayne K.J."/>
            <person name="Tettelin H."/>
            <person name="Glass J.I."/>
            <person name="Rusch D."/>
            <person name="Podicherti R."/>
            <person name="Tsui H.-C.T."/>
            <person name="Winkler M.E."/>
        </authorList>
    </citation>
    <scope>NUCLEOTIDE SEQUENCE</scope>
</reference>
<evidence type="ECO:0000313" key="1">
    <source>
        <dbReference type="EMBL" id="SUZ67686.1"/>
    </source>
</evidence>
<protein>
    <submittedName>
        <fullName evidence="1">Uncharacterized protein</fullName>
    </submittedName>
</protein>
<dbReference type="AlphaFoldDB" id="A0A381PKW4"/>